<accession>A0A1M4TID1</accession>
<dbReference type="SUPFAM" id="SSF69304">
    <property type="entry name" value="Tricorn protease N-terminal domain"/>
    <property type="match status" value="1"/>
</dbReference>
<keyword evidence="1" id="KW-0732">Signal</keyword>
<reference evidence="3" key="1">
    <citation type="submission" date="2016-11" db="EMBL/GenBank/DDBJ databases">
        <authorList>
            <person name="Varghese N."/>
            <person name="Submissions S."/>
        </authorList>
    </citation>
    <scope>NUCLEOTIDE SEQUENCE [LARGE SCALE GENOMIC DNA]</scope>
    <source>
        <strain evidence="3">DSM 18761</strain>
    </source>
</reference>
<dbReference type="AlphaFoldDB" id="A0A1M4TID1"/>
<protein>
    <recommendedName>
        <fullName evidence="4">Lipoprotein</fullName>
    </recommendedName>
</protein>
<evidence type="ECO:0000313" key="3">
    <source>
        <dbReference type="Proteomes" id="UP000184127"/>
    </source>
</evidence>
<dbReference type="Proteomes" id="UP000184127">
    <property type="component" value="Unassembled WGS sequence"/>
</dbReference>
<evidence type="ECO:0000313" key="2">
    <source>
        <dbReference type="EMBL" id="SHE44230.1"/>
    </source>
</evidence>
<organism evidence="2 3">
    <name type="scientific">Thermoanaerobacter uzonensis DSM 18761</name>
    <dbReference type="NCBI Taxonomy" id="1123369"/>
    <lineage>
        <taxon>Bacteria</taxon>
        <taxon>Bacillati</taxon>
        <taxon>Bacillota</taxon>
        <taxon>Clostridia</taxon>
        <taxon>Thermoanaerobacterales</taxon>
        <taxon>Thermoanaerobacteraceae</taxon>
        <taxon>Thermoanaerobacter</taxon>
    </lineage>
</organism>
<dbReference type="EMBL" id="FQUR01000007">
    <property type="protein sequence ID" value="SHE44230.1"/>
    <property type="molecule type" value="Genomic_DNA"/>
</dbReference>
<sequence length="247" mass="27809">MKKFFVFLVVFVLFLAGCNNNLSDYEKNNISGSETVSKIKSEEEGAASHINPSVPQFISYNGNSTTAWVNQFIFTDNGEIKEQSPYGDRTYVKLNYLKDGAIKTVDLTEHALHYNLFNGVEYITASSKGKYIVVQFSSDLPISIIVDTNTNNSRILWYNEAKHESMMGISFKPNNEDEFAFLPSADIKGPDGAHTLKFYNLNNNLTKTIGEIKEEKISMSKALIKWDGDKIFVVIPDGKHVFSFTVK</sequence>
<dbReference type="RefSeq" id="WP_072966972.1">
    <property type="nucleotide sequence ID" value="NZ_FQUR01000007.1"/>
</dbReference>
<feature type="signal peptide" evidence="1">
    <location>
        <begin position="1"/>
        <end position="23"/>
    </location>
</feature>
<keyword evidence="3" id="KW-1185">Reference proteome</keyword>
<gene>
    <name evidence="2" type="ORF">SAMN02745195_00374</name>
</gene>
<name>A0A1M4TID1_9THEO</name>
<dbReference type="PROSITE" id="PS51257">
    <property type="entry name" value="PROKAR_LIPOPROTEIN"/>
    <property type="match status" value="1"/>
</dbReference>
<evidence type="ECO:0008006" key="4">
    <source>
        <dbReference type="Google" id="ProtNLM"/>
    </source>
</evidence>
<feature type="chain" id="PRO_5013222872" description="Lipoprotein" evidence="1">
    <location>
        <begin position="24"/>
        <end position="247"/>
    </location>
</feature>
<evidence type="ECO:0000256" key="1">
    <source>
        <dbReference type="SAM" id="SignalP"/>
    </source>
</evidence>
<proteinExistence type="predicted"/>